<evidence type="ECO:0000313" key="2">
    <source>
        <dbReference type="Proteomes" id="UP000054485"/>
    </source>
</evidence>
<sequence>MIQDMLGCRHRDIGASASAVQSLFMICKVFLLDEMNAKLLHLLFSGVCIEAGTVQRAPMAMYCSHVHFSGIFGTRHFLVRYFCQVLRGRHYLLQVSRTSSVLHKHLYST</sequence>
<reference evidence="2" key="2">
    <citation type="submission" date="2015-01" db="EMBL/GenBank/DDBJ databases">
        <title>Evolutionary Origins and Diversification of the Mycorrhizal Mutualists.</title>
        <authorList>
            <consortium name="DOE Joint Genome Institute"/>
            <consortium name="Mycorrhizal Genomics Consortium"/>
            <person name="Kohler A."/>
            <person name="Kuo A."/>
            <person name="Nagy L.G."/>
            <person name="Floudas D."/>
            <person name="Copeland A."/>
            <person name="Barry K.W."/>
            <person name="Cichocki N."/>
            <person name="Veneault-Fourrey C."/>
            <person name="LaButti K."/>
            <person name="Lindquist E.A."/>
            <person name="Lipzen A."/>
            <person name="Lundell T."/>
            <person name="Morin E."/>
            <person name="Murat C."/>
            <person name="Riley R."/>
            <person name="Ohm R."/>
            <person name="Sun H."/>
            <person name="Tunlid A."/>
            <person name="Henrissat B."/>
            <person name="Grigoriev I.V."/>
            <person name="Hibbett D.S."/>
            <person name="Martin F."/>
        </authorList>
    </citation>
    <scope>NUCLEOTIDE SEQUENCE [LARGE SCALE GENOMIC DNA]</scope>
    <source>
        <strain evidence="2">UH-Slu-Lm8-n1</strain>
    </source>
</reference>
<gene>
    <name evidence="1" type="ORF">CY34DRAFT_379724</name>
</gene>
<dbReference type="InParanoid" id="A0A0D0BAC5"/>
<accession>A0A0D0BAC5</accession>
<reference evidence="1 2" key="1">
    <citation type="submission" date="2014-04" db="EMBL/GenBank/DDBJ databases">
        <authorList>
            <consortium name="DOE Joint Genome Institute"/>
            <person name="Kuo A."/>
            <person name="Ruytinx J."/>
            <person name="Rineau F."/>
            <person name="Colpaert J."/>
            <person name="Kohler A."/>
            <person name="Nagy L.G."/>
            <person name="Floudas D."/>
            <person name="Copeland A."/>
            <person name="Barry K.W."/>
            <person name="Cichocki N."/>
            <person name="Veneault-Fourrey C."/>
            <person name="LaButti K."/>
            <person name="Lindquist E.A."/>
            <person name="Lipzen A."/>
            <person name="Lundell T."/>
            <person name="Morin E."/>
            <person name="Murat C."/>
            <person name="Sun H."/>
            <person name="Tunlid A."/>
            <person name="Henrissat B."/>
            <person name="Grigoriev I.V."/>
            <person name="Hibbett D.S."/>
            <person name="Martin F."/>
            <person name="Nordberg H.P."/>
            <person name="Cantor M.N."/>
            <person name="Hua S.X."/>
        </authorList>
    </citation>
    <scope>NUCLEOTIDE SEQUENCE [LARGE SCALE GENOMIC DNA]</scope>
    <source>
        <strain evidence="1 2">UH-Slu-Lm8-n1</strain>
    </source>
</reference>
<dbReference type="AlphaFoldDB" id="A0A0D0BAC5"/>
<protein>
    <submittedName>
        <fullName evidence="1">Uncharacterized protein</fullName>
    </submittedName>
</protein>
<proteinExistence type="predicted"/>
<evidence type="ECO:0000313" key="1">
    <source>
        <dbReference type="EMBL" id="KIK46674.1"/>
    </source>
</evidence>
<name>A0A0D0BAC5_9AGAM</name>
<organism evidence="1 2">
    <name type="scientific">Suillus luteus UH-Slu-Lm8-n1</name>
    <dbReference type="NCBI Taxonomy" id="930992"/>
    <lineage>
        <taxon>Eukaryota</taxon>
        <taxon>Fungi</taxon>
        <taxon>Dikarya</taxon>
        <taxon>Basidiomycota</taxon>
        <taxon>Agaricomycotina</taxon>
        <taxon>Agaricomycetes</taxon>
        <taxon>Agaricomycetidae</taxon>
        <taxon>Boletales</taxon>
        <taxon>Suillineae</taxon>
        <taxon>Suillaceae</taxon>
        <taxon>Suillus</taxon>
    </lineage>
</organism>
<dbReference type="HOGENOM" id="CLU_2185683_0_0_1"/>
<keyword evidence="2" id="KW-1185">Reference proteome</keyword>
<dbReference type="Proteomes" id="UP000054485">
    <property type="component" value="Unassembled WGS sequence"/>
</dbReference>
<dbReference type="EMBL" id="KN835156">
    <property type="protein sequence ID" value="KIK46674.1"/>
    <property type="molecule type" value="Genomic_DNA"/>
</dbReference>